<sequence length="109" mass="12144">MNTNKEFRARESSSYLSLVGNPLTSVAPKKCVDIFINRSLMLMGHFKPYSFVQIFFGEEHLPIAEGWKRSNVTITGETLSTIDTIIEEASNWTSTQLCDGLVLGPGIVF</sequence>
<dbReference type="InterPro" id="IPR036851">
    <property type="entry name" value="Chloroperoxidase-like_sf"/>
</dbReference>
<accession>A0A8H6Z3J9</accession>
<dbReference type="Gene3D" id="1.10.489.10">
    <property type="entry name" value="Chloroperoxidase-like"/>
    <property type="match status" value="1"/>
</dbReference>
<comment type="caution">
    <text evidence="1">The sequence shown here is derived from an EMBL/GenBank/DDBJ whole genome shotgun (WGS) entry which is preliminary data.</text>
</comment>
<proteinExistence type="predicted"/>
<dbReference type="Proteomes" id="UP000620124">
    <property type="component" value="Unassembled WGS sequence"/>
</dbReference>
<organism evidence="1 2">
    <name type="scientific">Mycena venus</name>
    <dbReference type="NCBI Taxonomy" id="2733690"/>
    <lineage>
        <taxon>Eukaryota</taxon>
        <taxon>Fungi</taxon>
        <taxon>Dikarya</taxon>
        <taxon>Basidiomycota</taxon>
        <taxon>Agaricomycotina</taxon>
        <taxon>Agaricomycetes</taxon>
        <taxon>Agaricomycetidae</taxon>
        <taxon>Agaricales</taxon>
        <taxon>Marasmiineae</taxon>
        <taxon>Mycenaceae</taxon>
        <taxon>Mycena</taxon>
    </lineage>
</organism>
<dbReference type="GO" id="GO:0004601">
    <property type="term" value="F:peroxidase activity"/>
    <property type="evidence" value="ECO:0007669"/>
    <property type="project" value="InterPro"/>
</dbReference>
<dbReference type="EMBL" id="JACAZI010000002">
    <property type="protein sequence ID" value="KAF7369216.1"/>
    <property type="molecule type" value="Genomic_DNA"/>
</dbReference>
<reference evidence="1" key="1">
    <citation type="submission" date="2020-05" db="EMBL/GenBank/DDBJ databases">
        <title>Mycena genomes resolve the evolution of fungal bioluminescence.</title>
        <authorList>
            <person name="Tsai I.J."/>
        </authorList>
    </citation>
    <scope>NUCLEOTIDE SEQUENCE</scope>
    <source>
        <strain evidence="1">CCC161011</strain>
    </source>
</reference>
<name>A0A8H6Z3J9_9AGAR</name>
<evidence type="ECO:0000313" key="1">
    <source>
        <dbReference type="EMBL" id="KAF7369216.1"/>
    </source>
</evidence>
<keyword evidence="2" id="KW-1185">Reference proteome</keyword>
<protein>
    <submittedName>
        <fullName evidence="1">Uncharacterized protein</fullName>
    </submittedName>
</protein>
<gene>
    <name evidence="1" type="ORF">MVEN_00249200</name>
</gene>
<dbReference type="AlphaFoldDB" id="A0A8H6Z3J9"/>
<dbReference type="OrthoDB" id="3008534at2759"/>
<evidence type="ECO:0000313" key="2">
    <source>
        <dbReference type="Proteomes" id="UP000620124"/>
    </source>
</evidence>